<dbReference type="EMBL" id="QYCN01000008">
    <property type="protein sequence ID" value="RIY11621.1"/>
    <property type="molecule type" value="Genomic_DNA"/>
</dbReference>
<dbReference type="AlphaFoldDB" id="A0A418R2Q8"/>
<accession>A0A418R2Q8</accession>
<dbReference type="Proteomes" id="UP000284250">
    <property type="component" value="Unassembled WGS sequence"/>
</dbReference>
<name>A0A418R2Q8_9BACT</name>
<protein>
    <submittedName>
        <fullName evidence="3">DUF3365 domain-containing protein</fullName>
    </submittedName>
</protein>
<dbReference type="Pfam" id="PF11845">
    <property type="entry name" value="Tll0287-like"/>
    <property type="match status" value="1"/>
</dbReference>
<comment type="caution">
    <text evidence="3">The sequence shown here is derived from an EMBL/GenBank/DDBJ whole genome shotgun (WGS) entry which is preliminary data.</text>
</comment>
<evidence type="ECO:0000259" key="2">
    <source>
        <dbReference type="Pfam" id="PF11845"/>
    </source>
</evidence>
<sequence>MHREAVQQVPLAPGLTTDNYQPTTINRQLHSTTMRPFLRAALLLLLLPACRPDQVEHLSNTKELAVESANWEVKRIMPQQLLRAAAWAGDSLTRTAERELRQVLTEKLAAGGVAAALPYCHPEALPATDSLAKALQASLNRFSARPRNPVHLAQLRPTDLNAADTTRQVARTEQNEFTYQRPLVLTDQLCLRCHGMVGQDISAADYALIQQKFPQDQATGYQLGQPMGVWRVNLKRYGVAELWTMKTRKVMKPRKPLF</sequence>
<keyword evidence="4" id="KW-1185">Reference proteome</keyword>
<feature type="region of interest" description="Disordered" evidence="1">
    <location>
        <begin position="1"/>
        <end position="20"/>
    </location>
</feature>
<gene>
    <name evidence="3" type="ORF">D0T11_07370</name>
</gene>
<reference evidence="3 4" key="1">
    <citation type="submission" date="2019-01" db="EMBL/GenBank/DDBJ databases">
        <title>Hymenobacter humicola sp. nov., isolated from soils in Antarctica.</title>
        <authorList>
            <person name="Sedlacek I."/>
            <person name="Holochova P."/>
            <person name="Kralova S."/>
            <person name="Pantucek R."/>
            <person name="Stankova E."/>
            <person name="Vrbovska V."/>
            <person name="Kristofova L."/>
            <person name="Svec P."/>
            <person name="Busse H.-J."/>
        </authorList>
    </citation>
    <scope>NUCLEOTIDE SEQUENCE [LARGE SCALE GENOMIC DNA]</scope>
    <source>
        <strain evidence="3 4">CCM 8852</strain>
    </source>
</reference>
<evidence type="ECO:0000313" key="3">
    <source>
        <dbReference type="EMBL" id="RIY11621.1"/>
    </source>
</evidence>
<feature type="domain" description="Tll0287-like" evidence="2">
    <location>
        <begin position="129"/>
        <end position="233"/>
    </location>
</feature>
<proteinExistence type="predicted"/>
<evidence type="ECO:0000313" key="4">
    <source>
        <dbReference type="Proteomes" id="UP000284250"/>
    </source>
</evidence>
<dbReference type="OrthoDB" id="1494333at2"/>
<evidence type="ECO:0000256" key="1">
    <source>
        <dbReference type="SAM" id="MobiDB-lite"/>
    </source>
</evidence>
<dbReference type="InterPro" id="IPR021796">
    <property type="entry name" value="Tll0287-like_dom"/>
</dbReference>
<organism evidence="3 4">
    <name type="scientific">Hymenobacter rubripertinctus</name>
    <dbReference type="NCBI Taxonomy" id="2029981"/>
    <lineage>
        <taxon>Bacteria</taxon>
        <taxon>Pseudomonadati</taxon>
        <taxon>Bacteroidota</taxon>
        <taxon>Cytophagia</taxon>
        <taxon>Cytophagales</taxon>
        <taxon>Hymenobacteraceae</taxon>
        <taxon>Hymenobacter</taxon>
    </lineage>
</organism>